<dbReference type="Gene3D" id="3.40.630.30">
    <property type="match status" value="1"/>
</dbReference>
<feature type="domain" description="N-acetyltransferase" evidence="1">
    <location>
        <begin position="8"/>
        <end position="168"/>
    </location>
</feature>
<reference evidence="2 3" key="1">
    <citation type="submission" date="2016-07" db="EMBL/GenBank/DDBJ databases">
        <title>Developing Vibrio natriegens as a novel, fast-growing host for biotechnology.</title>
        <authorList>
            <person name="Weinstock M.T."/>
            <person name="Hesek E.D."/>
            <person name="Wilson C.M."/>
            <person name="Gibson D.G."/>
        </authorList>
    </citation>
    <scope>NUCLEOTIDE SEQUENCE [LARGE SCALE GENOMIC DNA]</scope>
    <source>
        <strain evidence="2 3">ATCC 14048</strain>
    </source>
</reference>
<evidence type="ECO:0000313" key="3">
    <source>
        <dbReference type="Proteomes" id="UP000092741"/>
    </source>
</evidence>
<evidence type="ECO:0000313" key="2">
    <source>
        <dbReference type="EMBL" id="ANQ12800.1"/>
    </source>
</evidence>
<evidence type="ECO:0000259" key="1">
    <source>
        <dbReference type="PROSITE" id="PS51186"/>
    </source>
</evidence>
<sequence>MKMETSRLILRQWKSEDFQPYAELCSDPHVMRYFLSTLSQQESFEQAEKIQNLIADNGWGFWAVELKSTGQFIGFVGLHQQDENSGFPNAPFIEIGWRLSSEFWGQGYAPEAANKALEFAFKELDAPSVYAFAALQNEPSQRVMLKIGMVDTKQNFNHPKVEKGHPLERHCLYKISKDT</sequence>
<gene>
    <name evidence="2" type="ORF">BA890_08465</name>
</gene>
<dbReference type="GO" id="GO:0016747">
    <property type="term" value="F:acyltransferase activity, transferring groups other than amino-acyl groups"/>
    <property type="evidence" value="ECO:0007669"/>
    <property type="project" value="InterPro"/>
</dbReference>
<dbReference type="PROSITE" id="PS51186">
    <property type="entry name" value="GNAT"/>
    <property type="match status" value="1"/>
</dbReference>
<dbReference type="InterPro" id="IPR000182">
    <property type="entry name" value="GNAT_dom"/>
</dbReference>
<organism evidence="2 3">
    <name type="scientific">Vibrio natriegens NBRC 15636 = ATCC 14048 = DSM 759</name>
    <dbReference type="NCBI Taxonomy" id="1219067"/>
    <lineage>
        <taxon>Bacteria</taxon>
        <taxon>Pseudomonadati</taxon>
        <taxon>Pseudomonadota</taxon>
        <taxon>Gammaproteobacteria</taxon>
        <taxon>Vibrionales</taxon>
        <taxon>Vibrionaceae</taxon>
        <taxon>Vibrio</taxon>
    </lineage>
</organism>
<dbReference type="KEGG" id="vna:PN96_04865"/>
<dbReference type="InterPro" id="IPR051531">
    <property type="entry name" value="N-acetyltransferase"/>
</dbReference>
<dbReference type="AlphaFoldDB" id="A0AAN1CWP1"/>
<dbReference type="GeneID" id="70912114"/>
<accession>A0AAN1CWP1</accession>
<keyword evidence="3" id="KW-1185">Reference proteome</keyword>
<name>A0AAN1CWP1_VIBNA</name>
<dbReference type="PANTHER" id="PTHR43792:SF1">
    <property type="entry name" value="N-ACETYLTRANSFERASE DOMAIN-CONTAINING PROTEIN"/>
    <property type="match status" value="1"/>
</dbReference>
<dbReference type="SUPFAM" id="SSF55729">
    <property type="entry name" value="Acyl-CoA N-acyltransferases (Nat)"/>
    <property type="match status" value="1"/>
</dbReference>
<dbReference type="Proteomes" id="UP000092741">
    <property type="component" value="Chromosome 1"/>
</dbReference>
<protein>
    <submittedName>
        <fullName evidence="2">GCN5 family acetyltransferase</fullName>
    </submittedName>
</protein>
<dbReference type="PANTHER" id="PTHR43792">
    <property type="entry name" value="GNAT FAMILY, PUTATIVE (AFU_ORTHOLOGUE AFUA_3G00765)-RELATED-RELATED"/>
    <property type="match status" value="1"/>
</dbReference>
<dbReference type="RefSeq" id="WP_020336419.1">
    <property type="nucleotide sequence ID" value="NZ_ATFJ01000044.1"/>
</dbReference>
<dbReference type="InterPro" id="IPR016181">
    <property type="entry name" value="Acyl_CoA_acyltransferase"/>
</dbReference>
<dbReference type="EMBL" id="CP016345">
    <property type="protein sequence ID" value="ANQ12800.1"/>
    <property type="molecule type" value="Genomic_DNA"/>
</dbReference>
<dbReference type="Pfam" id="PF13302">
    <property type="entry name" value="Acetyltransf_3"/>
    <property type="match status" value="1"/>
</dbReference>
<proteinExistence type="predicted"/>